<organism evidence="3 4">
    <name type="scientific">Pleurostoma richardsiae</name>
    <dbReference type="NCBI Taxonomy" id="41990"/>
    <lineage>
        <taxon>Eukaryota</taxon>
        <taxon>Fungi</taxon>
        <taxon>Dikarya</taxon>
        <taxon>Ascomycota</taxon>
        <taxon>Pezizomycotina</taxon>
        <taxon>Sordariomycetes</taxon>
        <taxon>Sordariomycetidae</taxon>
        <taxon>Calosphaeriales</taxon>
        <taxon>Pleurostomataceae</taxon>
        <taxon>Pleurostoma</taxon>
    </lineage>
</organism>
<evidence type="ECO:0000256" key="1">
    <source>
        <dbReference type="SAM" id="Coils"/>
    </source>
</evidence>
<dbReference type="AlphaFoldDB" id="A0AA38VGE7"/>
<reference evidence="3" key="1">
    <citation type="submission" date="2022-07" db="EMBL/GenBank/DDBJ databases">
        <title>Fungi with potential for degradation of polypropylene.</title>
        <authorList>
            <person name="Gostincar C."/>
        </authorList>
    </citation>
    <scope>NUCLEOTIDE SEQUENCE</scope>
    <source>
        <strain evidence="3">EXF-13308</strain>
    </source>
</reference>
<sequence>MEPIDVNEQGPAPQIDDDSSKGLDFELWRVTQVVTSARLRLVQFQAALGETQLQCRRLARERDDLQTLYDAKSDSLLQAWGEYNIINETLQEETSKSQQLSELVAQTKRDLDAEVSHRETIETCLIQQDNVIADYRQSLGEKDQAIKRLEEDCARYLVVITDLTEQLEEQRGITERRHWLEESATASGVEDTASTPSQPVRGGATVRIDEHVASVSPVAEKRPNRKRKVKA</sequence>
<comment type="caution">
    <text evidence="3">The sequence shown here is derived from an EMBL/GenBank/DDBJ whole genome shotgun (WGS) entry which is preliminary data.</text>
</comment>
<feature type="region of interest" description="Disordered" evidence="2">
    <location>
        <begin position="183"/>
        <end position="231"/>
    </location>
</feature>
<dbReference type="EMBL" id="JANBVO010000070">
    <property type="protein sequence ID" value="KAJ9131226.1"/>
    <property type="molecule type" value="Genomic_DNA"/>
</dbReference>
<evidence type="ECO:0000313" key="4">
    <source>
        <dbReference type="Proteomes" id="UP001174694"/>
    </source>
</evidence>
<keyword evidence="4" id="KW-1185">Reference proteome</keyword>
<protein>
    <submittedName>
        <fullName evidence="3">Uncharacterized protein</fullName>
    </submittedName>
</protein>
<keyword evidence="1" id="KW-0175">Coiled coil</keyword>
<dbReference type="Proteomes" id="UP001174694">
    <property type="component" value="Unassembled WGS sequence"/>
</dbReference>
<name>A0AA38VGE7_9PEZI</name>
<evidence type="ECO:0000256" key="2">
    <source>
        <dbReference type="SAM" id="MobiDB-lite"/>
    </source>
</evidence>
<accession>A0AA38VGE7</accession>
<feature type="coiled-coil region" evidence="1">
    <location>
        <begin position="90"/>
        <end position="166"/>
    </location>
</feature>
<gene>
    <name evidence="3" type="ORF">NKR23_g11796</name>
</gene>
<proteinExistence type="predicted"/>
<evidence type="ECO:0000313" key="3">
    <source>
        <dbReference type="EMBL" id="KAJ9131226.1"/>
    </source>
</evidence>